<dbReference type="HAMAP" id="MF_01401">
    <property type="entry name" value="MsrA"/>
    <property type="match status" value="1"/>
</dbReference>
<feature type="active site" evidence="4">
    <location>
        <position position="12"/>
    </location>
</feature>
<keyword evidence="7" id="KW-1185">Reference proteome</keyword>
<name>W9V3Z2_9GAMM</name>
<organism evidence="6 7">
    <name type="scientific">Imhoffiella purpurea</name>
    <dbReference type="NCBI Taxonomy" id="1249627"/>
    <lineage>
        <taxon>Bacteria</taxon>
        <taxon>Pseudomonadati</taxon>
        <taxon>Pseudomonadota</taxon>
        <taxon>Gammaproteobacteria</taxon>
        <taxon>Chromatiales</taxon>
        <taxon>Chromatiaceae</taxon>
        <taxon>Imhoffiella</taxon>
    </lineage>
</organism>
<evidence type="ECO:0000313" key="6">
    <source>
        <dbReference type="EMBL" id="EXJ14054.1"/>
    </source>
</evidence>
<dbReference type="AlphaFoldDB" id="W9V3Z2"/>
<comment type="function">
    <text evidence="4">Has an important function as a repair enzyme for proteins that have been inactivated by oxidation. Catalyzes the reversible oxidation-reduction of methionine sulfoxide in proteins to methionine.</text>
</comment>
<comment type="caution">
    <text evidence="6">The sequence shown here is derived from an EMBL/GenBank/DDBJ whole genome shotgun (WGS) entry which is preliminary data.</text>
</comment>
<comment type="catalytic activity">
    <reaction evidence="3 4">
        <text>[thioredoxin]-disulfide + L-methionine + H2O = L-methionine (S)-S-oxide + [thioredoxin]-dithiol</text>
        <dbReference type="Rhea" id="RHEA:19993"/>
        <dbReference type="Rhea" id="RHEA-COMP:10698"/>
        <dbReference type="Rhea" id="RHEA-COMP:10700"/>
        <dbReference type="ChEBI" id="CHEBI:15377"/>
        <dbReference type="ChEBI" id="CHEBI:29950"/>
        <dbReference type="ChEBI" id="CHEBI:50058"/>
        <dbReference type="ChEBI" id="CHEBI:57844"/>
        <dbReference type="ChEBI" id="CHEBI:58772"/>
        <dbReference type="EC" id="1.8.4.11"/>
    </reaction>
</comment>
<dbReference type="InterPro" id="IPR036509">
    <property type="entry name" value="Met_Sox_Rdtase_MsrA_sf"/>
</dbReference>
<dbReference type="Gene3D" id="3.30.1060.10">
    <property type="entry name" value="Peptide methionine sulphoxide reductase MsrA"/>
    <property type="match status" value="1"/>
</dbReference>
<evidence type="ECO:0000256" key="3">
    <source>
        <dbReference type="ARBA" id="ARBA00048782"/>
    </source>
</evidence>
<dbReference type="Proteomes" id="UP000019460">
    <property type="component" value="Unassembled WGS sequence"/>
</dbReference>
<dbReference type="Pfam" id="PF01625">
    <property type="entry name" value="PMSR"/>
    <property type="match status" value="1"/>
</dbReference>
<proteinExistence type="inferred from homology"/>
<dbReference type="GO" id="GO:0033744">
    <property type="term" value="F:L-methionine:thioredoxin-disulfide S-oxidoreductase activity"/>
    <property type="evidence" value="ECO:0007669"/>
    <property type="project" value="RHEA"/>
</dbReference>
<dbReference type="PATRIC" id="fig|1249627.3.peg.3181"/>
<evidence type="ECO:0000256" key="2">
    <source>
        <dbReference type="ARBA" id="ARBA00047806"/>
    </source>
</evidence>
<dbReference type="PANTHER" id="PTHR43774:SF1">
    <property type="entry name" value="PEPTIDE METHIONINE SULFOXIDE REDUCTASE MSRA 2"/>
    <property type="match status" value="1"/>
</dbReference>
<dbReference type="NCBIfam" id="TIGR00401">
    <property type="entry name" value="msrA"/>
    <property type="match status" value="1"/>
</dbReference>
<dbReference type="SUPFAM" id="SSF55068">
    <property type="entry name" value="Peptide methionine sulfoxide reductase"/>
    <property type="match status" value="1"/>
</dbReference>
<comment type="similarity">
    <text evidence="4">Belongs to the MsrA Met sulfoxide reductase family.</text>
</comment>
<dbReference type="PANTHER" id="PTHR43774">
    <property type="entry name" value="PEPTIDE METHIONINE SULFOXIDE REDUCTASE"/>
    <property type="match status" value="1"/>
</dbReference>
<comment type="catalytic activity">
    <reaction evidence="2 4">
        <text>L-methionyl-[protein] + [thioredoxin]-disulfide + H2O = L-methionyl-(S)-S-oxide-[protein] + [thioredoxin]-dithiol</text>
        <dbReference type="Rhea" id="RHEA:14217"/>
        <dbReference type="Rhea" id="RHEA-COMP:10698"/>
        <dbReference type="Rhea" id="RHEA-COMP:10700"/>
        <dbReference type="Rhea" id="RHEA-COMP:12313"/>
        <dbReference type="Rhea" id="RHEA-COMP:12315"/>
        <dbReference type="ChEBI" id="CHEBI:15377"/>
        <dbReference type="ChEBI" id="CHEBI:16044"/>
        <dbReference type="ChEBI" id="CHEBI:29950"/>
        <dbReference type="ChEBI" id="CHEBI:44120"/>
        <dbReference type="ChEBI" id="CHEBI:50058"/>
        <dbReference type="EC" id="1.8.4.11"/>
    </reaction>
</comment>
<dbReference type="OrthoDB" id="4174719at2"/>
<evidence type="ECO:0000256" key="1">
    <source>
        <dbReference type="ARBA" id="ARBA00023002"/>
    </source>
</evidence>
<evidence type="ECO:0000259" key="5">
    <source>
        <dbReference type="Pfam" id="PF01625"/>
    </source>
</evidence>
<keyword evidence="1 4" id="KW-0560">Oxidoreductase</keyword>
<dbReference type="EC" id="1.8.4.11" evidence="4"/>
<dbReference type="RefSeq" id="WP_043755775.1">
    <property type="nucleotide sequence ID" value="NZ_AONC01000049.1"/>
</dbReference>
<reference evidence="6 7" key="1">
    <citation type="submission" date="2012-11" db="EMBL/GenBank/DDBJ databases">
        <title>Genome assembly of Thiorhodococcus sp. AK35.</title>
        <authorList>
            <person name="Nupur N."/>
            <person name="Khatri I."/>
            <person name="Subramanian S."/>
            <person name="Pinnaka A."/>
        </authorList>
    </citation>
    <scope>NUCLEOTIDE SEQUENCE [LARGE SCALE GENOMIC DNA]</scope>
    <source>
        <strain evidence="6 7">AK35</strain>
    </source>
</reference>
<evidence type="ECO:0000313" key="7">
    <source>
        <dbReference type="Proteomes" id="UP000019460"/>
    </source>
</evidence>
<dbReference type="InterPro" id="IPR002569">
    <property type="entry name" value="Met_Sox_Rdtase_MsrA_dom"/>
</dbReference>
<accession>W9V3Z2</accession>
<dbReference type="GO" id="GO:0008113">
    <property type="term" value="F:peptide-methionine (S)-S-oxide reductase activity"/>
    <property type="evidence" value="ECO:0007669"/>
    <property type="project" value="UniProtKB-UniRule"/>
</dbReference>
<gene>
    <name evidence="4" type="primary">msrA</name>
    <name evidence="6" type="ORF">D779_3016</name>
</gene>
<feature type="domain" description="Peptide methionine sulphoxide reductase MsrA" evidence="5">
    <location>
        <begin position="5"/>
        <end position="157"/>
    </location>
</feature>
<evidence type="ECO:0000256" key="4">
    <source>
        <dbReference type="HAMAP-Rule" id="MF_01401"/>
    </source>
</evidence>
<sequence length="178" mass="19771">MQIETATLGGGCFWCLDAVFRELKGVQSVISGYAGGARADPTYQQVCTGATGHAEVVRIEFDAEQIDYATLLQVFFGMHDPTTVDRQGADVGSQYRSVIFHHSDAQRVTAERTIQELDAAGVWSSPIVTRIEPAPAFYPAEDYHQDYYRRNPGQGYCRMVISPKAAKLRERHAALLRN</sequence>
<dbReference type="EMBL" id="AONC01000049">
    <property type="protein sequence ID" value="EXJ14054.1"/>
    <property type="molecule type" value="Genomic_DNA"/>
</dbReference>
<dbReference type="eggNOG" id="COG0225">
    <property type="taxonomic scope" value="Bacteria"/>
</dbReference>
<dbReference type="STRING" id="1249627.D779_3016"/>
<protein>
    <recommendedName>
        <fullName evidence="4">Peptide methionine sulfoxide reductase MsrA</fullName>
        <shortName evidence="4">Protein-methionine-S-oxide reductase</shortName>
        <ecNumber evidence="4">1.8.4.11</ecNumber>
    </recommendedName>
    <alternativeName>
        <fullName evidence="4">Peptide-methionine (S)-S-oxide reductase</fullName>
        <shortName evidence="4">Peptide Met(O) reductase</shortName>
    </alternativeName>
</protein>